<sequence>MPHNQSARLIRIGLIPITLVFLIFSGSQWRTLAVDGWIKFLIGCSFNTYFFQTLVWGMASEPYYKLADPNPTGSIFDRLSFAISLHSSPRGIGWSFGVPVKASNQTRIKFLYDTLRRLSFNLLIIASSSISLGVININPSAPSLLLRYLMTFFVGTLAWTVLDSAGCIIRLFALAFNQDLSEYPFFLDSPIQGTNLADFWSRRWHSLLKHVFVEVGGRPIEGLVRHCVGDGILSRTCLILGTFTVSGLEHEFSLWFATSLEKSFRTTLFFFAQGLGVILEAFFFRKTGKKVGGWIGRVWMFFWLIFWGRFMIDALIEKGVV</sequence>
<evidence type="ECO:0000256" key="1">
    <source>
        <dbReference type="ARBA" id="ARBA00004141"/>
    </source>
</evidence>
<feature type="transmembrane region" description="Helical" evidence="8">
    <location>
        <begin position="118"/>
        <end position="137"/>
    </location>
</feature>
<name>A0A9P6TBG2_9BASI</name>
<comment type="pathway">
    <text evidence="2">Secondary metabolite biosynthesis.</text>
</comment>
<evidence type="ECO:0000259" key="9">
    <source>
        <dbReference type="Pfam" id="PF13813"/>
    </source>
</evidence>
<feature type="transmembrane region" description="Helical" evidence="8">
    <location>
        <begin position="37"/>
        <end position="59"/>
    </location>
</feature>
<reference evidence="10" key="1">
    <citation type="submission" date="2013-11" db="EMBL/GenBank/DDBJ databases">
        <title>Genome sequence of the fusiform rust pathogen reveals effectors for host alternation and coevolution with pine.</title>
        <authorList>
            <consortium name="DOE Joint Genome Institute"/>
            <person name="Smith K."/>
            <person name="Pendleton A."/>
            <person name="Kubisiak T."/>
            <person name="Anderson C."/>
            <person name="Salamov A."/>
            <person name="Aerts A."/>
            <person name="Riley R."/>
            <person name="Clum A."/>
            <person name="Lindquist E."/>
            <person name="Ence D."/>
            <person name="Campbell M."/>
            <person name="Kronenberg Z."/>
            <person name="Feau N."/>
            <person name="Dhillon B."/>
            <person name="Hamelin R."/>
            <person name="Burleigh J."/>
            <person name="Smith J."/>
            <person name="Yandell M."/>
            <person name="Nelson C."/>
            <person name="Grigoriev I."/>
            <person name="Davis J."/>
        </authorList>
    </citation>
    <scope>NUCLEOTIDE SEQUENCE</scope>
    <source>
        <strain evidence="10">G11</strain>
    </source>
</reference>
<feature type="domain" description="Wax synthase" evidence="9">
    <location>
        <begin position="184"/>
        <end position="271"/>
    </location>
</feature>
<keyword evidence="6 8" id="KW-1133">Transmembrane helix</keyword>
<feature type="transmembrane region" description="Helical" evidence="8">
    <location>
        <begin position="6"/>
        <end position="25"/>
    </location>
</feature>
<dbReference type="GO" id="GO:0006629">
    <property type="term" value="P:lipid metabolic process"/>
    <property type="evidence" value="ECO:0007669"/>
    <property type="project" value="InterPro"/>
</dbReference>
<feature type="transmembrane region" description="Helical" evidence="8">
    <location>
        <begin position="149"/>
        <end position="176"/>
    </location>
</feature>
<keyword evidence="5 8" id="KW-0812">Transmembrane</keyword>
<evidence type="ECO:0000313" key="10">
    <source>
        <dbReference type="EMBL" id="KAG0146226.1"/>
    </source>
</evidence>
<dbReference type="EMBL" id="MU167264">
    <property type="protein sequence ID" value="KAG0146226.1"/>
    <property type="molecule type" value="Genomic_DNA"/>
</dbReference>
<evidence type="ECO:0000256" key="2">
    <source>
        <dbReference type="ARBA" id="ARBA00005179"/>
    </source>
</evidence>
<dbReference type="InterPro" id="IPR032805">
    <property type="entry name" value="Wax_synthase_dom"/>
</dbReference>
<dbReference type="AlphaFoldDB" id="A0A9P6TBG2"/>
<dbReference type="Pfam" id="PF13813">
    <property type="entry name" value="MBOAT_2"/>
    <property type="match status" value="1"/>
</dbReference>
<dbReference type="GO" id="GO:0016020">
    <property type="term" value="C:membrane"/>
    <property type="evidence" value="ECO:0007669"/>
    <property type="project" value="UniProtKB-SubCell"/>
</dbReference>
<evidence type="ECO:0000256" key="3">
    <source>
        <dbReference type="ARBA" id="ARBA00007282"/>
    </source>
</evidence>
<comment type="subcellular location">
    <subcellularLocation>
        <location evidence="1">Membrane</location>
        <topology evidence="1">Multi-pass membrane protein</topology>
    </subcellularLocation>
</comment>
<dbReference type="PANTHER" id="PTHR31595">
    <property type="entry name" value="LONG-CHAIN-ALCOHOL O-FATTY-ACYLTRANSFERASE 3-RELATED"/>
    <property type="match status" value="1"/>
</dbReference>
<keyword evidence="11" id="KW-1185">Reference proteome</keyword>
<dbReference type="Proteomes" id="UP000886653">
    <property type="component" value="Unassembled WGS sequence"/>
</dbReference>
<dbReference type="PANTHER" id="PTHR31595:SF57">
    <property type="entry name" value="OS04G0481900 PROTEIN"/>
    <property type="match status" value="1"/>
</dbReference>
<protein>
    <recommendedName>
        <fullName evidence="9">Wax synthase domain-containing protein</fullName>
    </recommendedName>
</protein>
<gene>
    <name evidence="10" type="ORF">CROQUDRAFT_657716</name>
</gene>
<dbReference type="InterPro" id="IPR044851">
    <property type="entry name" value="Wax_synthase"/>
</dbReference>
<evidence type="ECO:0000256" key="7">
    <source>
        <dbReference type="ARBA" id="ARBA00023136"/>
    </source>
</evidence>
<dbReference type="GO" id="GO:0008374">
    <property type="term" value="F:O-acyltransferase activity"/>
    <property type="evidence" value="ECO:0007669"/>
    <property type="project" value="InterPro"/>
</dbReference>
<evidence type="ECO:0000256" key="5">
    <source>
        <dbReference type="ARBA" id="ARBA00022692"/>
    </source>
</evidence>
<proteinExistence type="inferred from homology"/>
<dbReference type="OrthoDB" id="1077582at2759"/>
<evidence type="ECO:0000256" key="4">
    <source>
        <dbReference type="ARBA" id="ARBA00022679"/>
    </source>
</evidence>
<evidence type="ECO:0000256" key="6">
    <source>
        <dbReference type="ARBA" id="ARBA00022989"/>
    </source>
</evidence>
<evidence type="ECO:0000313" key="11">
    <source>
        <dbReference type="Proteomes" id="UP000886653"/>
    </source>
</evidence>
<keyword evidence="4" id="KW-0808">Transferase</keyword>
<comment type="caution">
    <text evidence="10">The sequence shown here is derived from an EMBL/GenBank/DDBJ whole genome shotgun (WGS) entry which is preliminary data.</text>
</comment>
<comment type="similarity">
    <text evidence="3">Belongs to the wax synthase family.</text>
</comment>
<feature type="transmembrane region" description="Helical" evidence="8">
    <location>
        <begin position="291"/>
        <end position="312"/>
    </location>
</feature>
<accession>A0A9P6TBG2</accession>
<keyword evidence="7 8" id="KW-0472">Membrane</keyword>
<evidence type="ECO:0000256" key="8">
    <source>
        <dbReference type="SAM" id="Phobius"/>
    </source>
</evidence>
<organism evidence="10 11">
    <name type="scientific">Cronartium quercuum f. sp. fusiforme G11</name>
    <dbReference type="NCBI Taxonomy" id="708437"/>
    <lineage>
        <taxon>Eukaryota</taxon>
        <taxon>Fungi</taxon>
        <taxon>Dikarya</taxon>
        <taxon>Basidiomycota</taxon>
        <taxon>Pucciniomycotina</taxon>
        <taxon>Pucciniomycetes</taxon>
        <taxon>Pucciniales</taxon>
        <taxon>Coleosporiaceae</taxon>
        <taxon>Cronartium</taxon>
    </lineage>
</organism>